<protein>
    <submittedName>
        <fullName evidence="1">Uncharacterized protein</fullName>
    </submittedName>
</protein>
<gene>
    <name evidence="1" type="ORF">C3729_10010</name>
</gene>
<dbReference type="EMBL" id="PTPZ01000006">
    <property type="protein sequence ID" value="PPZ91005.1"/>
    <property type="molecule type" value="Genomic_DNA"/>
</dbReference>
<evidence type="ECO:0000313" key="1">
    <source>
        <dbReference type="EMBL" id="PPZ91005.1"/>
    </source>
</evidence>
<name>A0A2S7I3E5_9FLAO</name>
<dbReference type="AlphaFoldDB" id="A0A2S7I3E5"/>
<dbReference type="RefSeq" id="WP_104794015.1">
    <property type="nucleotide sequence ID" value="NZ_PTPZ01000006.1"/>
</dbReference>
<evidence type="ECO:0000313" key="2">
    <source>
        <dbReference type="Proteomes" id="UP000238565"/>
    </source>
</evidence>
<sequence length="71" mass="8481">MYWGTWFIFQIASERTFGISGLRASKSELERHHLFPKAWLMRNGVTEQRNYNQIANFALVKWNDNIVISYK</sequence>
<reference evidence="1 2" key="1">
    <citation type="submission" date="2018-02" db="EMBL/GenBank/DDBJ databases">
        <title>Draft genome sequence of bacterial isolates from marine environment.</title>
        <authorList>
            <person name="Singh S.K."/>
            <person name="Hill R."/>
            <person name="Major S."/>
            <person name="Cai H."/>
            <person name="Li Y."/>
        </authorList>
    </citation>
    <scope>NUCLEOTIDE SEQUENCE [LARGE SCALE GENOMIC DNA]</scope>
    <source>
        <strain evidence="1 2">IMET F</strain>
    </source>
</reference>
<proteinExistence type="predicted"/>
<comment type="caution">
    <text evidence="1">The sequence shown here is derived from an EMBL/GenBank/DDBJ whole genome shotgun (WGS) entry which is preliminary data.</text>
</comment>
<dbReference type="Proteomes" id="UP000238565">
    <property type="component" value="Unassembled WGS sequence"/>
</dbReference>
<organism evidence="1 2">
    <name type="scientific">Cloacibacterium normanense</name>
    <dbReference type="NCBI Taxonomy" id="237258"/>
    <lineage>
        <taxon>Bacteria</taxon>
        <taxon>Pseudomonadati</taxon>
        <taxon>Bacteroidota</taxon>
        <taxon>Flavobacteriia</taxon>
        <taxon>Flavobacteriales</taxon>
        <taxon>Weeksellaceae</taxon>
    </lineage>
</organism>
<accession>A0A2S7I3E5</accession>